<dbReference type="Proteomes" id="UP000502894">
    <property type="component" value="Chromosome"/>
</dbReference>
<dbReference type="SUPFAM" id="SSF46689">
    <property type="entry name" value="Homeodomain-like"/>
    <property type="match status" value="1"/>
</dbReference>
<comment type="similarity">
    <text evidence="1">Belongs to the transposase 8 family.</text>
</comment>
<proteinExistence type="inferred from homology"/>
<dbReference type="InterPro" id="IPR009057">
    <property type="entry name" value="Homeodomain-like_sf"/>
</dbReference>
<gene>
    <name evidence="3" type="ORF">TUM19329_15140</name>
</gene>
<protein>
    <submittedName>
        <fullName evidence="3">Transposase</fullName>
    </submittedName>
</protein>
<dbReference type="InterPro" id="IPR002514">
    <property type="entry name" value="Transposase_8"/>
</dbReference>
<name>A0A6F8T4L8_9GAMM</name>
<dbReference type="EMBL" id="AP022839">
    <property type="protein sequence ID" value="BCA95153.1"/>
    <property type="molecule type" value="Genomic_DNA"/>
</dbReference>
<keyword evidence="4" id="KW-1185">Reference proteome</keyword>
<dbReference type="GO" id="GO:0003677">
    <property type="term" value="F:DNA binding"/>
    <property type="evidence" value="ECO:0007669"/>
    <property type="project" value="InterPro"/>
</dbReference>
<dbReference type="Gene3D" id="1.10.10.60">
    <property type="entry name" value="Homeodomain-like"/>
    <property type="match status" value="1"/>
</dbReference>
<dbReference type="Pfam" id="PF01527">
    <property type="entry name" value="HTH_Tnp_1"/>
    <property type="match status" value="1"/>
</dbReference>
<dbReference type="KEGG" id="lant:TUM19329_15140"/>
<evidence type="ECO:0000256" key="1">
    <source>
        <dbReference type="ARBA" id="ARBA00009964"/>
    </source>
</evidence>
<dbReference type="GO" id="GO:0006313">
    <property type="term" value="P:DNA transposition"/>
    <property type="evidence" value="ECO:0007669"/>
    <property type="project" value="InterPro"/>
</dbReference>
<dbReference type="GO" id="GO:0004803">
    <property type="term" value="F:transposase activity"/>
    <property type="evidence" value="ECO:0007669"/>
    <property type="project" value="InterPro"/>
</dbReference>
<evidence type="ECO:0000256" key="2">
    <source>
        <dbReference type="SAM" id="Coils"/>
    </source>
</evidence>
<feature type="coiled-coil region" evidence="2">
    <location>
        <begin position="61"/>
        <end position="88"/>
    </location>
</feature>
<sequence>MARRKKYLKEFKLDVISLVTNQGYSRAKAARSLSINPTLLNRWIKENESDDEQAFRGHGKLTADQLEIRRLREENKRLKLEKKNLAKITLYLGLP</sequence>
<evidence type="ECO:0000313" key="3">
    <source>
        <dbReference type="EMBL" id="BCA95153.1"/>
    </source>
</evidence>
<evidence type="ECO:0000313" key="4">
    <source>
        <dbReference type="Proteomes" id="UP000502894"/>
    </source>
</evidence>
<dbReference type="AlphaFoldDB" id="A0A6F8T4L8"/>
<accession>A0A6F8T4L8</accession>
<reference evidence="3" key="1">
    <citation type="journal article" date="2020" name="Microbiol. Resour. Announc.">
        <title>Complete Genome Sequence of Novel Psychrotolerant Legionella Strain TUM19329, Isolated from Antarctic Lake Sediment.</title>
        <authorList>
            <person name="Shimada S."/>
            <person name="Nakai R."/>
            <person name="Aoki K."/>
            <person name="Shimoeda N."/>
            <person name="Ohno G."/>
            <person name="Miyazaki Y."/>
            <person name="Kudoh S."/>
            <person name="Imura S."/>
            <person name="Watanabe K."/>
            <person name="Ishii Y."/>
            <person name="Tateda K."/>
        </authorList>
    </citation>
    <scope>NUCLEOTIDE SEQUENCE [LARGE SCALE GENOMIC DNA]</scope>
    <source>
        <strain evidence="3">TUM19329</strain>
    </source>
</reference>
<organism evidence="3 4">
    <name type="scientific">Legionella antarctica</name>
    <dbReference type="NCBI Taxonomy" id="2708020"/>
    <lineage>
        <taxon>Bacteria</taxon>
        <taxon>Pseudomonadati</taxon>
        <taxon>Pseudomonadota</taxon>
        <taxon>Gammaproteobacteria</taxon>
        <taxon>Legionellales</taxon>
        <taxon>Legionellaceae</taxon>
        <taxon>Legionella</taxon>
    </lineage>
</organism>
<keyword evidence="2" id="KW-0175">Coiled coil</keyword>